<organism evidence="3 4">
    <name type="scientific">Discostella pseudostelligera</name>
    <dbReference type="NCBI Taxonomy" id="259834"/>
    <lineage>
        <taxon>Eukaryota</taxon>
        <taxon>Sar</taxon>
        <taxon>Stramenopiles</taxon>
        <taxon>Ochrophyta</taxon>
        <taxon>Bacillariophyta</taxon>
        <taxon>Coscinodiscophyceae</taxon>
        <taxon>Thalassiosirophycidae</taxon>
        <taxon>Stephanodiscales</taxon>
        <taxon>Stephanodiscaceae</taxon>
        <taxon>Discostella</taxon>
    </lineage>
</organism>
<reference evidence="3 4" key="1">
    <citation type="submission" date="2024-10" db="EMBL/GenBank/DDBJ databases">
        <title>Updated reference genomes for cyclostephanoid diatoms.</title>
        <authorList>
            <person name="Roberts W.R."/>
            <person name="Alverson A.J."/>
        </authorList>
    </citation>
    <scope>NUCLEOTIDE SEQUENCE [LARGE SCALE GENOMIC DNA]</scope>
    <source>
        <strain evidence="3 4">AJA232-27</strain>
    </source>
</reference>
<sequence>MSEEIYDLRQHDDDSGGASTSSTSSPSTTSTMLAGGAGGTIVSSAPSSSWSPSSSSSLYDGDAAVPTTANNNSSSVALSLNPSMVDSSVLPTPTSASTTSAQNNTNRVNDNWMIELIRAIPSHNACSSLASASDISSDDIASVISSCCDDNASYSTLCAPDVFGNIGRSLIFASAASMGSSSTVGNENSSFGVVESGMETKWWDRLQTDEDWDVFRKKANEYMNALIVEEMKGLSGSRVCSDDFDCKMDKTVVVKRDQHQLQRKQVTAKQGFLLWWLDGICKSIHATIARITSNEDSAPSKYVSALVKEIVDIQQQLERLPPMPPALPAELSLDDLPPESREMLSQYRDRLDAWRRGVMPHQEELSMRYARCQEKLLAAIVDTEQKMFYDCEVEGRDTLGAMNDDGYIEVVEKESSLWGVLINESMMTSRGKCQFATFSAALVAALTAGAGLFLTLQTKRSK</sequence>
<feature type="compositionally biased region" description="Low complexity" evidence="1">
    <location>
        <begin position="19"/>
        <end position="31"/>
    </location>
</feature>
<dbReference type="Proteomes" id="UP001530293">
    <property type="component" value="Unassembled WGS sequence"/>
</dbReference>
<keyword evidence="4" id="KW-1185">Reference proteome</keyword>
<accession>A0ABD3M3L5</accession>
<feature type="transmembrane region" description="Helical" evidence="2">
    <location>
        <begin position="435"/>
        <end position="456"/>
    </location>
</feature>
<protein>
    <recommendedName>
        <fullName evidence="5">Transmembrane protein</fullName>
    </recommendedName>
</protein>
<evidence type="ECO:0000256" key="2">
    <source>
        <dbReference type="SAM" id="Phobius"/>
    </source>
</evidence>
<evidence type="ECO:0008006" key="5">
    <source>
        <dbReference type="Google" id="ProtNLM"/>
    </source>
</evidence>
<proteinExistence type="predicted"/>
<evidence type="ECO:0000313" key="4">
    <source>
        <dbReference type="Proteomes" id="UP001530293"/>
    </source>
</evidence>
<keyword evidence="2" id="KW-0472">Membrane</keyword>
<dbReference type="AlphaFoldDB" id="A0ABD3M3L5"/>
<comment type="caution">
    <text evidence="3">The sequence shown here is derived from an EMBL/GenBank/DDBJ whole genome shotgun (WGS) entry which is preliminary data.</text>
</comment>
<feature type="compositionally biased region" description="Basic and acidic residues" evidence="1">
    <location>
        <begin position="1"/>
        <end position="14"/>
    </location>
</feature>
<gene>
    <name evidence="3" type="ORF">ACHAWU_003522</name>
</gene>
<keyword evidence="2" id="KW-1133">Transmembrane helix</keyword>
<name>A0ABD3M3L5_9STRA</name>
<keyword evidence="2" id="KW-0812">Transmembrane</keyword>
<feature type="compositionally biased region" description="Low complexity" evidence="1">
    <location>
        <begin position="43"/>
        <end position="62"/>
    </location>
</feature>
<feature type="region of interest" description="Disordered" evidence="1">
    <location>
        <begin position="1"/>
        <end position="62"/>
    </location>
</feature>
<dbReference type="EMBL" id="JALLBG020000293">
    <property type="protein sequence ID" value="KAL3756772.1"/>
    <property type="molecule type" value="Genomic_DNA"/>
</dbReference>
<evidence type="ECO:0000313" key="3">
    <source>
        <dbReference type="EMBL" id="KAL3756772.1"/>
    </source>
</evidence>
<evidence type="ECO:0000256" key="1">
    <source>
        <dbReference type="SAM" id="MobiDB-lite"/>
    </source>
</evidence>